<evidence type="ECO:0000313" key="1">
    <source>
        <dbReference type="EMBL" id="KAL0859683.1"/>
    </source>
</evidence>
<dbReference type="Proteomes" id="UP001549920">
    <property type="component" value="Unassembled WGS sequence"/>
</dbReference>
<dbReference type="InterPro" id="IPR005312">
    <property type="entry name" value="DUF1759"/>
</dbReference>
<dbReference type="CDD" id="cd00303">
    <property type="entry name" value="retropepsin_like"/>
    <property type="match status" value="1"/>
</dbReference>
<reference evidence="1 2" key="1">
    <citation type="submission" date="2024-06" db="EMBL/GenBank/DDBJ databases">
        <title>A chromosome-level genome assembly of beet webworm, Loxostege sticticalis.</title>
        <authorList>
            <person name="Zhang Y."/>
        </authorList>
    </citation>
    <scope>NUCLEOTIDE SEQUENCE [LARGE SCALE GENOMIC DNA]</scope>
    <source>
        <strain evidence="1">AQ026</strain>
        <tissue evidence="1">Whole body</tissue>
    </source>
</reference>
<gene>
    <name evidence="1" type="ORF">ABMA27_010799</name>
</gene>
<accession>A0ABR3H4F7</accession>
<proteinExistence type="predicted"/>
<sequence>MDSQDASIQGGSEKPNSKINFLRGQCKSVVTRCINFLNKTENVNAYELHNRKKAIEEAYSKYNRLAEEAVEQGQDVPNDDEEFEEKYFSALSRIDALLDRGNTSVTEFSSALETSTPVFEHARLPPIEIQSFDGSNVGAYKPFIELYMALIGNNVKLPNVQKLFYLKGYLQGEALDLINNLPLINQSYDDAISLLNRRYDTKGLLIKSHINNLLDLPSLTRCTAQQLRSLVSQVSQQKSALKGYGQPVESWDSLLVCIIMRKLDTLTVRLFNSEQDFRDMPSLESLLSFLERRAISLEASLVCDQNRSAKASSSKSYHVINNSNKNPNTNSVVNFVKPKPVGCLLCKNECHKLYKCPTFLLMTVSNRLAYVKENNLCSICLNKHSQKCRYNFSCSFCKQQSHNSLLHKNTSIDSSQCTESTAAHSVHNKDSQILLPTVKIAIQGPNNKRVIVRALLDSGSQTSFCAQSLVDKLGLKTYNCSKNILTLGQNSKRVQKAVDLQLDSLTENYSINISCSVVDQITTLLPQCKMNINNFIIPSNLKLADSDFHIPGEVSLLLASDIFFKILKDGKMAGGPMDPVLINTRFGYIVSGCSGDSDPLFLSNSMSIALHSQLTPDLEVHNLVKNFWESEEVPKIYNESLQEHELSERQFVESVSLLNNRFEVDLPAKVDIDTINPADSFHLALQRFYNLEKRFQKDPEYYLLYVDFIKDPDDFPKYFLPHHAVIRPERKTNKLRVVFDGSAKSKTSPYCLNDILCNGDVVQRQLFEILILFRTYNVVLMCDIRHMYRQILISRKCRVLQNILWRESPNDDLKCIQLQTITYGLTSSAFLATRCLIELARIHGARYPLAAEALKNNTYIDDVII</sequence>
<dbReference type="InterPro" id="IPR021109">
    <property type="entry name" value="Peptidase_aspartic_dom_sf"/>
</dbReference>
<dbReference type="PANTHER" id="PTHR47331">
    <property type="entry name" value="PHD-TYPE DOMAIN-CONTAINING PROTEIN"/>
    <property type="match status" value="1"/>
</dbReference>
<dbReference type="PANTHER" id="PTHR47331:SF4">
    <property type="entry name" value="PEPTIDASE S1 DOMAIN-CONTAINING PROTEIN"/>
    <property type="match status" value="1"/>
</dbReference>
<protein>
    <recommendedName>
        <fullName evidence="3">Peptidase aspartic putative domain-containing protein</fullName>
    </recommendedName>
</protein>
<comment type="caution">
    <text evidence="1">The sequence shown here is derived from an EMBL/GenBank/DDBJ whole genome shotgun (WGS) entry which is preliminary data.</text>
</comment>
<organism evidence="1 2">
    <name type="scientific">Loxostege sticticalis</name>
    <name type="common">Beet webworm moth</name>
    <dbReference type="NCBI Taxonomy" id="481309"/>
    <lineage>
        <taxon>Eukaryota</taxon>
        <taxon>Metazoa</taxon>
        <taxon>Ecdysozoa</taxon>
        <taxon>Arthropoda</taxon>
        <taxon>Hexapoda</taxon>
        <taxon>Insecta</taxon>
        <taxon>Pterygota</taxon>
        <taxon>Neoptera</taxon>
        <taxon>Endopterygota</taxon>
        <taxon>Lepidoptera</taxon>
        <taxon>Glossata</taxon>
        <taxon>Ditrysia</taxon>
        <taxon>Pyraloidea</taxon>
        <taxon>Crambidae</taxon>
        <taxon>Pyraustinae</taxon>
        <taxon>Loxostege</taxon>
    </lineage>
</organism>
<name>A0ABR3H4F7_LOXSC</name>
<evidence type="ECO:0008006" key="3">
    <source>
        <dbReference type="Google" id="ProtNLM"/>
    </source>
</evidence>
<dbReference type="InterPro" id="IPR043502">
    <property type="entry name" value="DNA/RNA_pol_sf"/>
</dbReference>
<dbReference type="SUPFAM" id="SSF56672">
    <property type="entry name" value="DNA/RNA polymerases"/>
    <property type="match status" value="1"/>
</dbReference>
<dbReference type="EMBL" id="JBEUOH010000027">
    <property type="protein sequence ID" value="KAL0859683.1"/>
    <property type="molecule type" value="Genomic_DNA"/>
</dbReference>
<dbReference type="Gene3D" id="2.40.70.10">
    <property type="entry name" value="Acid Proteases"/>
    <property type="match status" value="1"/>
</dbReference>
<keyword evidence="2" id="KW-1185">Reference proteome</keyword>
<dbReference type="Pfam" id="PF03564">
    <property type="entry name" value="DUF1759"/>
    <property type="match status" value="1"/>
</dbReference>
<evidence type="ECO:0000313" key="2">
    <source>
        <dbReference type="Proteomes" id="UP001549920"/>
    </source>
</evidence>